<evidence type="ECO:0000259" key="1">
    <source>
        <dbReference type="Pfam" id="PF20020"/>
    </source>
</evidence>
<dbReference type="InterPro" id="IPR045536">
    <property type="entry name" value="DUF6431"/>
</dbReference>
<dbReference type="Proteomes" id="UP000192790">
    <property type="component" value="Unassembled WGS sequence"/>
</dbReference>
<dbReference type="EMBL" id="FWXW01000004">
    <property type="protein sequence ID" value="SMC61134.1"/>
    <property type="molecule type" value="Genomic_DNA"/>
</dbReference>
<organism evidence="2 3">
    <name type="scientific">Papillibacter cinnamivorans DSM 12816</name>
    <dbReference type="NCBI Taxonomy" id="1122930"/>
    <lineage>
        <taxon>Bacteria</taxon>
        <taxon>Bacillati</taxon>
        <taxon>Bacillota</taxon>
        <taxon>Clostridia</taxon>
        <taxon>Eubacteriales</taxon>
        <taxon>Oscillospiraceae</taxon>
        <taxon>Papillibacter</taxon>
    </lineage>
</organism>
<dbReference type="Pfam" id="PF20020">
    <property type="entry name" value="DUF6431"/>
    <property type="match status" value="1"/>
</dbReference>
<dbReference type="STRING" id="1122930.SAMN02745168_1792"/>
<evidence type="ECO:0000313" key="2">
    <source>
        <dbReference type="EMBL" id="SMC61134.1"/>
    </source>
</evidence>
<reference evidence="2 3" key="1">
    <citation type="submission" date="2017-04" db="EMBL/GenBank/DDBJ databases">
        <authorList>
            <person name="Afonso C.L."/>
            <person name="Miller P.J."/>
            <person name="Scott M.A."/>
            <person name="Spackman E."/>
            <person name="Goraichik I."/>
            <person name="Dimitrov K.M."/>
            <person name="Suarez D.L."/>
            <person name="Swayne D.E."/>
        </authorList>
    </citation>
    <scope>NUCLEOTIDE SEQUENCE [LARGE SCALE GENOMIC DNA]</scope>
    <source>
        <strain evidence="2 3">DSM 12816</strain>
    </source>
</reference>
<gene>
    <name evidence="2" type="ORF">SAMN02745168_1792</name>
</gene>
<proteinExistence type="predicted"/>
<name>A0A1W2AKI8_9FIRM</name>
<sequence length="167" mass="19447">MFFVRSRENVSCPICGGQLLHRDRVIRTFRESDGERKRLSIRRLVCAECRRLHRELPDFIVPFKHYVCDVIEAAIEAIVSDISADDCTIQRWRHWFRRSQVHFWGVLCAAAATVGKPPPQPPDRSGSLLRSIQGHLQVTRNWLHRLVRITVNSQNWVCTEFAWVTGE</sequence>
<evidence type="ECO:0000313" key="3">
    <source>
        <dbReference type="Proteomes" id="UP000192790"/>
    </source>
</evidence>
<feature type="domain" description="DUF6431" evidence="1">
    <location>
        <begin position="12"/>
        <end position="92"/>
    </location>
</feature>
<dbReference type="AlphaFoldDB" id="A0A1W2AKI8"/>
<accession>A0A1W2AKI8</accession>
<protein>
    <recommendedName>
        <fullName evidence="1">DUF6431 domain-containing protein</fullName>
    </recommendedName>
</protein>
<keyword evidence="3" id="KW-1185">Reference proteome</keyword>
<dbReference type="RefSeq" id="WP_423241263.1">
    <property type="nucleotide sequence ID" value="NZ_FWXW01000004.1"/>
</dbReference>